<keyword evidence="3" id="KW-0378">Hydrolase</keyword>
<dbReference type="Gene3D" id="3.90.79.10">
    <property type="entry name" value="Nucleoside Triphosphate Pyrophosphohydrolase"/>
    <property type="match status" value="1"/>
</dbReference>
<dbReference type="Gene3D" id="1.10.10.10">
    <property type="entry name" value="Winged helix-like DNA-binding domain superfamily/Winged helix DNA-binding domain"/>
    <property type="match status" value="1"/>
</dbReference>
<dbReference type="SUPFAM" id="SSF46785">
    <property type="entry name" value="Winged helix' DNA-binding domain"/>
    <property type="match status" value="1"/>
</dbReference>
<protein>
    <submittedName>
        <fullName evidence="3">NUDIX hydrolase</fullName>
    </submittedName>
</protein>
<dbReference type="OrthoDB" id="542521at2"/>
<evidence type="ECO:0000259" key="1">
    <source>
        <dbReference type="Pfam" id="PF00293"/>
    </source>
</evidence>
<feature type="domain" description="NrtR DNA-binding winged helix" evidence="2">
    <location>
        <begin position="147"/>
        <end position="207"/>
    </location>
</feature>
<proteinExistence type="predicted"/>
<feature type="domain" description="Nudix hydrolase" evidence="1">
    <location>
        <begin position="10"/>
        <end position="124"/>
    </location>
</feature>
<dbReference type="InterPro" id="IPR015797">
    <property type="entry name" value="NUDIX_hydrolase-like_dom_sf"/>
</dbReference>
<dbReference type="PANTHER" id="PTHR43736:SF4">
    <property type="entry name" value="SLR1690 PROTEIN"/>
    <property type="match status" value="1"/>
</dbReference>
<evidence type="ECO:0000313" key="3">
    <source>
        <dbReference type="EMBL" id="OAI14643.1"/>
    </source>
</evidence>
<evidence type="ECO:0000313" key="4">
    <source>
        <dbReference type="Proteomes" id="UP000077857"/>
    </source>
</evidence>
<reference evidence="3 4" key="1">
    <citation type="submission" date="2016-03" db="EMBL/GenBank/DDBJ databases">
        <authorList>
            <person name="Ploux O."/>
        </authorList>
    </citation>
    <scope>NUCLEOTIDE SEQUENCE [LARGE SCALE GENOMIC DNA]</scope>
    <source>
        <strain evidence="3 4">R-45378</strain>
    </source>
</reference>
<dbReference type="SUPFAM" id="SSF55811">
    <property type="entry name" value="Nudix"/>
    <property type="match status" value="1"/>
</dbReference>
<dbReference type="Pfam" id="PF00293">
    <property type="entry name" value="NUDIX"/>
    <property type="match status" value="1"/>
</dbReference>
<dbReference type="PANTHER" id="PTHR43736">
    <property type="entry name" value="ADP-RIBOSE PYROPHOSPHATASE"/>
    <property type="match status" value="1"/>
</dbReference>
<dbReference type="InterPro" id="IPR036388">
    <property type="entry name" value="WH-like_DNA-bd_sf"/>
</dbReference>
<sequence length="222" mass="24775">MSERMIATIDVVLLTIQQQQLSVALARREHEPYAGLDALPGGYIQADADRDSLDAALRILRRKTGVTPPYLEQLRTFDGCARDPRGWSISIAYFALVDAELLLQANHPGLSICPVDALRRLPFDHNDIIDAAVERIRNKSQYSSLPCHLAGERFTLPNLQKIYEACLGEKLNKVSFRRKMDELGVLEEIAGQTEAGGAHRPAQVYRLKAEFANALKLLQRGL</sequence>
<dbReference type="InterPro" id="IPR000086">
    <property type="entry name" value="NUDIX_hydrolase_dom"/>
</dbReference>
<dbReference type="RefSeq" id="WP_064041103.1">
    <property type="nucleotide sequence ID" value="NZ_LUUJ01000087.1"/>
</dbReference>
<gene>
    <name evidence="3" type="ORF">A1507_15240</name>
</gene>
<dbReference type="CDD" id="cd18873">
    <property type="entry name" value="NUDIX_NadM_like"/>
    <property type="match status" value="1"/>
</dbReference>
<accession>A0A177NB13</accession>
<dbReference type="AlphaFoldDB" id="A0A177NB13"/>
<name>A0A177NB13_9GAMM</name>
<dbReference type="InterPro" id="IPR054105">
    <property type="entry name" value="WHD_NrtR"/>
</dbReference>
<organism evidence="3 4">
    <name type="scientific">Methylomonas koyamae</name>
    <dbReference type="NCBI Taxonomy" id="702114"/>
    <lineage>
        <taxon>Bacteria</taxon>
        <taxon>Pseudomonadati</taxon>
        <taxon>Pseudomonadota</taxon>
        <taxon>Gammaproteobacteria</taxon>
        <taxon>Methylococcales</taxon>
        <taxon>Methylococcaceae</taxon>
        <taxon>Methylomonas</taxon>
    </lineage>
</organism>
<evidence type="ECO:0000259" key="2">
    <source>
        <dbReference type="Pfam" id="PF21906"/>
    </source>
</evidence>
<comment type="caution">
    <text evidence="3">The sequence shown here is derived from an EMBL/GenBank/DDBJ whole genome shotgun (WGS) entry which is preliminary data.</text>
</comment>
<dbReference type="GO" id="GO:0016787">
    <property type="term" value="F:hydrolase activity"/>
    <property type="evidence" value="ECO:0007669"/>
    <property type="project" value="UniProtKB-KW"/>
</dbReference>
<dbReference type="EMBL" id="LUUJ01000087">
    <property type="protein sequence ID" value="OAI14643.1"/>
    <property type="molecule type" value="Genomic_DNA"/>
</dbReference>
<dbReference type="Pfam" id="PF21906">
    <property type="entry name" value="WHD_NrtR"/>
    <property type="match status" value="1"/>
</dbReference>
<dbReference type="InterPro" id="IPR036390">
    <property type="entry name" value="WH_DNA-bd_sf"/>
</dbReference>
<dbReference type="Proteomes" id="UP000077857">
    <property type="component" value="Unassembled WGS sequence"/>
</dbReference>